<dbReference type="Gene3D" id="3.30.560.10">
    <property type="entry name" value="Glucose Oxidase, domain 3"/>
    <property type="match status" value="1"/>
</dbReference>
<dbReference type="EMBL" id="MDYO01000022">
    <property type="protein sequence ID" value="OQD95056.1"/>
    <property type="molecule type" value="Genomic_DNA"/>
</dbReference>
<evidence type="ECO:0000259" key="7">
    <source>
        <dbReference type="PROSITE" id="PS00624"/>
    </source>
</evidence>
<evidence type="ECO:0000256" key="1">
    <source>
        <dbReference type="ARBA" id="ARBA00004191"/>
    </source>
</evidence>
<dbReference type="PIRSF" id="PIRSF000137">
    <property type="entry name" value="Alcohol_oxidase"/>
    <property type="match status" value="1"/>
</dbReference>
<comment type="subcellular location">
    <subcellularLocation>
        <location evidence="2">Cytoplasm</location>
    </subcellularLocation>
    <subcellularLocation>
        <location evidence="1">Secreted</location>
        <location evidence="1">Cell wall</location>
    </subcellularLocation>
</comment>
<dbReference type="Pfam" id="PF00732">
    <property type="entry name" value="GMC_oxred_N"/>
    <property type="match status" value="1"/>
</dbReference>
<keyword evidence="4" id="KW-0963">Cytoplasm</keyword>
<organism evidence="8 9">
    <name type="scientific">Penicillium solitum</name>
    <dbReference type="NCBI Taxonomy" id="60172"/>
    <lineage>
        <taxon>Eukaryota</taxon>
        <taxon>Fungi</taxon>
        <taxon>Dikarya</taxon>
        <taxon>Ascomycota</taxon>
        <taxon>Pezizomycotina</taxon>
        <taxon>Eurotiomycetes</taxon>
        <taxon>Eurotiomycetidae</taxon>
        <taxon>Eurotiales</taxon>
        <taxon>Aspergillaceae</taxon>
        <taxon>Penicillium</taxon>
    </lineage>
</organism>
<dbReference type="Gene3D" id="3.50.50.60">
    <property type="entry name" value="FAD/NAD(P)-binding domain"/>
    <property type="match status" value="1"/>
</dbReference>
<proteinExistence type="inferred from homology"/>
<dbReference type="Pfam" id="PF05199">
    <property type="entry name" value="GMC_oxred_C"/>
    <property type="match status" value="1"/>
</dbReference>
<dbReference type="InterPro" id="IPR000172">
    <property type="entry name" value="GMC_OxRdtase_N"/>
</dbReference>
<keyword evidence="6" id="KW-0274">FAD</keyword>
<evidence type="ECO:0000256" key="2">
    <source>
        <dbReference type="ARBA" id="ARBA00004496"/>
    </source>
</evidence>
<evidence type="ECO:0000313" key="9">
    <source>
        <dbReference type="Proteomes" id="UP000191612"/>
    </source>
</evidence>
<dbReference type="SUPFAM" id="SSF51905">
    <property type="entry name" value="FAD/NAD(P)-binding domain"/>
    <property type="match status" value="1"/>
</dbReference>
<dbReference type="AlphaFoldDB" id="A0A1V6R1F0"/>
<dbReference type="InterPro" id="IPR007867">
    <property type="entry name" value="GMC_OxRtase_C"/>
</dbReference>
<dbReference type="STRING" id="60172.A0A1V6R1F0"/>
<keyword evidence="9" id="KW-1185">Reference proteome</keyword>
<dbReference type="InterPro" id="IPR012132">
    <property type="entry name" value="GMC_OxRdtase"/>
</dbReference>
<dbReference type="SUPFAM" id="SSF54373">
    <property type="entry name" value="FAD-linked reductases, C-terminal domain"/>
    <property type="match status" value="1"/>
</dbReference>
<dbReference type="PANTHER" id="PTHR11552">
    <property type="entry name" value="GLUCOSE-METHANOL-CHOLINE GMC OXIDOREDUCTASE"/>
    <property type="match status" value="1"/>
</dbReference>
<comment type="similarity">
    <text evidence="3">Belongs to the GMC oxidoreductase family.</text>
</comment>
<keyword evidence="5" id="KW-0964">Secreted</keyword>
<name>A0A1V6R1F0_9EURO</name>
<dbReference type="PANTHER" id="PTHR11552:SF210">
    <property type="entry name" value="GLUCOSE-METHANOL-CHOLINE OXIDOREDUCTASE N-TERMINAL DOMAIN-CONTAINING PROTEIN-RELATED"/>
    <property type="match status" value="1"/>
</dbReference>
<feature type="binding site" evidence="6">
    <location>
        <position position="248"/>
    </location>
    <ligand>
        <name>FAD</name>
        <dbReference type="ChEBI" id="CHEBI:57692"/>
    </ligand>
</feature>
<evidence type="ECO:0000256" key="6">
    <source>
        <dbReference type="PIRSR" id="PIRSR000137-2"/>
    </source>
</evidence>
<accession>A0A1V6R1F0</accession>
<dbReference type="GO" id="GO:0050660">
    <property type="term" value="F:flavin adenine dinucleotide binding"/>
    <property type="evidence" value="ECO:0007669"/>
    <property type="project" value="InterPro"/>
</dbReference>
<feature type="domain" description="Glucose-methanol-choline oxidoreductase N-terminal" evidence="7">
    <location>
        <begin position="289"/>
        <end position="303"/>
    </location>
</feature>
<reference evidence="9" key="1">
    <citation type="journal article" date="2017" name="Nat. Microbiol.">
        <title>Global analysis of biosynthetic gene clusters reveals vast potential of secondary metabolite production in Penicillium species.</title>
        <authorList>
            <person name="Nielsen J.C."/>
            <person name="Grijseels S."/>
            <person name="Prigent S."/>
            <person name="Ji B."/>
            <person name="Dainat J."/>
            <person name="Nielsen K.F."/>
            <person name="Frisvad J.C."/>
            <person name="Workman M."/>
            <person name="Nielsen J."/>
        </authorList>
    </citation>
    <scope>NUCLEOTIDE SEQUENCE [LARGE SCALE GENOMIC DNA]</scope>
    <source>
        <strain evidence="9">IBT 29525</strain>
    </source>
</reference>
<dbReference type="PROSITE" id="PS00624">
    <property type="entry name" value="GMC_OXRED_2"/>
    <property type="match status" value="1"/>
</dbReference>
<evidence type="ECO:0000313" key="8">
    <source>
        <dbReference type="EMBL" id="OQD95056.1"/>
    </source>
</evidence>
<sequence>MASFDTESSQGLENAAYDFVIVGGGTAGLVVANRLTENPSTRVLVLEAGTNRLNDPRITIPGLGPAAFEDEDFDWNFRSCPQEQLNGRKLLANKGRTLGGSSAINLGMVIYPSRSGLDAWETLGNPGWGWDGLAPYIRKFHTASPPSSDNREFFKGMKYDQQDQGSTGPVQVSFGDQYMPYHAAWMDTFKALGYPQVDDPINGAGTGPFVSPGAVDPVTHTKSHSAAAYLGPEAQARSNLRVMTGAWVEKIIIEKGNNGDNAVATGVRFSKDSDIYTVLVAKEVILAAGTTQSSQILELSGVGDETLLKSHGIPTVINNPSVGENLQDHSTISFGYEVADGMPSGDMARDPAISEAAMAAYQKDGSGPLGMVPLISAFMPLVDILEDERTQLLQKVQASINDPDLSRAHKKQYEALHTLLQNPDESTTQFILAPFQLLPRQGESPKSFFSLGHPGFFISLLSVLSYPLSRGSVHIQSSDPKVAPLIDHGILRHPVDLEILARHSMWMDKIAETEPMASLLKDGGERLHTPEPLADLEKAKELCKELVLSMYHASGTCAMMPQEDGGVVDSYLRVYGSSNIRVVDASIFPLEPRGNIQATVFAVAEKASDIIKQGLN</sequence>
<dbReference type="GO" id="GO:0005737">
    <property type="term" value="C:cytoplasm"/>
    <property type="evidence" value="ECO:0007669"/>
    <property type="project" value="UniProtKB-SubCell"/>
</dbReference>
<keyword evidence="5" id="KW-0134">Cell wall</keyword>
<gene>
    <name evidence="8" type="ORF">PENSOL_c022G07078</name>
</gene>
<comment type="cofactor">
    <cofactor evidence="6">
        <name>FAD</name>
        <dbReference type="ChEBI" id="CHEBI:57692"/>
    </cofactor>
</comment>
<comment type="caution">
    <text evidence="8">The sequence shown here is derived from an EMBL/GenBank/DDBJ whole genome shotgun (WGS) entry which is preliminary data.</text>
</comment>
<keyword evidence="6" id="KW-0285">Flavoprotein</keyword>
<protein>
    <recommendedName>
        <fullName evidence="7">Glucose-methanol-choline oxidoreductase N-terminal domain-containing protein</fullName>
    </recommendedName>
</protein>
<evidence type="ECO:0000256" key="5">
    <source>
        <dbReference type="ARBA" id="ARBA00022512"/>
    </source>
</evidence>
<evidence type="ECO:0000256" key="3">
    <source>
        <dbReference type="ARBA" id="ARBA00010790"/>
    </source>
</evidence>
<dbReference type="InterPro" id="IPR036188">
    <property type="entry name" value="FAD/NAD-bd_sf"/>
</dbReference>
<dbReference type="GO" id="GO:0016614">
    <property type="term" value="F:oxidoreductase activity, acting on CH-OH group of donors"/>
    <property type="evidence" value="ECO:0007669"/>
    <property type="project" value="InterPro"/>
</dbReference>
<evidence type="ECO:0000256" key="4">
    <source>
        <dbReference type="ARBA" id="ARBA00022490"/>
    </source>
</evidence>
<dbReference type="Proteomes" id="UP000191612">
    <property type="component" value="Unassembled WGS sequence"/>
</dbReference>